<dbReference type="AlphaFoldDB" id="A0A2P8H6V6"/>
<accession>A0A2P8H6V6</accession>
<dbReference type="SUPFAM" id="SSF51735">
    <property type="entry name" value="NAD(P)-binding Rossmann-fold domains"/>
    <property type="match status" value="1"/>
</dbReference>
<dbReference type="PRINTS" id="PR00081">
    <property type="entry name" value="GDHRDH"/>
</dbReference>
<evidence type="ECO:0000256" key="4">
    <source>
        <dbReference type="ARBA" id="ARBA00023002"/>
    </source>
</evidence>
<reference evidence="5 6" key="1">
    <citation type="submission" date="2018-03" db="EMBL/GenBank/DDBJ databases">
        <title>Genomic Encyclopedia of Type Strains, Phase III (KMG-III): the genomes of soil and plant-associated and newly described type strains.</title>
        <authorList>
            <person name="Whitman W."/>
        </authorList>
    </citation>
    <scope>NUCLEOTIDE SEQUENCE [LARGE SCALE GENOMIC DNA]</scope>
    <source>
        <strain evidence="5 6">CGMCC 1.12259</strain>
    </source>
</reference>
<dbReference type="GO" id="GO:0005737">
    <property type="term" value="C:cytoplasm"/>
    <property type="evidence" value="ECO:0007669"/>
    <property type="project" value="UniProtKB-SubCell"/>
</dbReference>
<dbReference type="Gene3D" id="3.40.50.720">
    <property type="entry name" value="NAD(P)-binding Rossmann-like Domain"/>
    <property type="match status" value="1"/>
</dbReference>
<dbReference type="Pfam" id="PF00106">
    <property type="entry name" value="adh_short"/>
    <property type="match status" value="1"/>
</dbReference>
<dbReference type="GO" id="GO:0004757">
    <property type="term" value="F:sepiapterin reductase (NADP+) activity"/>
    <property type="evidence" value="ECO:0007669"/>
    <property type="project" value="TreeGrafter"/>
</dbReference>
<organism evidence="5 6">
    <name type="scientific">Planomicrobium soli</name>
    <dbReference type="NCBI Taxonomy" id="1176648"/>
    <lineage>
        <taxon>Bacteria</taxon>
        <taxon>Bacillati</taxon>
        <taxon>Bacillota</taxon>
        <taxon>Bacilli</taxon>
        <taxon>Bacillales</taxon>
        <taxon>Caryophanaceae</taxon>
        <taxon>Planomicrobium</taxon>
    </lineage>
</organism>
<gene>
    <name evidence="5" type="ORF">B0H99_101176</name>
</gene>
<dbReference type="PANTHER" id="PTHR44085:SF2">
    <property type="entry name" value="SEPIAPTERIN REDUCTASE"/>
    <property type="match status" value="1"/>
</dbReference>
<keyword evidence="4" id="KW-0560">Oxidoreductase</keyword>
<dbReference type="RefSeq" id="WP_106531733.1">
    <property type="nucleotide sequence ID" value="NZ_PYAT01000001.1"/>
</dbReference>
<evidence type="ECO:0000313" key="6">
    <source>
        <dbReference type="Proteomes" id="UP000242682"/>
    </source>
</evidence>
<name>A0A2P8H6V6_9BACL</name>
<evidence type="ECO:0000256" key="3">
    <source>
        <dbReference type="ARBA" id="ARBA00022857"/>
    </source>
</evidence>
<evidence type="ECO:0000256" key="1">
    <source>
        <dbReference type="ARBA" id="ARBA00004496"/>
    </source>
</evidence>
<dbReference type="Proteomes" id="UP000242682">
    <property type="component" value="Unassembled WGS sequence"/>
</dbReference>
<dbReference type="InterPro" id="IPR002347">
    <property type="entry name" value="SDR_fam"/>
</dbReference>
<dbReference type="InterPro" id="IPR036291">
    <property type="entry name" value="NAD(P)-bd_dom_sf"/>
</dbReference>
<keyword evidence="2" id="KW-0963">Cytoplasm</keyword>
<proteinExistence type="predicted"/>
<evidence type="ECO:0000313" key="5">
    <source>
        <dbReference type="EMBL" id="PSL41930.1"/>
    </source>
</evidence>
<dbReference type="InterPro" id="IPR051721">
    <property type="entry name" value="Biopterin_syn/organic_redct"/>
</dbReference>
<keyword evidence="3" id="KW-0521">NADP</keyword>
<dbReference type="OrthoDB" id="9794387at2"/>
<dbReference type="EMBL" id="PYAT01000001">
    <property type="protein sequence ID" value="PSL41930.1"/>
    <property type="molecule type" value="Genomic_DNA"/>
</dbReference>
<protein>
    <submittedName>
        <fullName evidence="5">Benzil reductase ((S)-benzoin forming)</fullName>
    </submittedName>
</protein>
<evidence type="ECO:0000256" key="2">
    <source>
        <dbReference type="ARBA" id="ARBA00022490"/>
    </source>
</evidence>
<comment type="caution">
    <text evidence="5">The sequence shown here is derived from an EMBL/GenBank/DDBJ whole genome shotgun (WGS) entry which is preliminary data.</text>
</comment>
<sequence length="249" mass="27258">MEVFIVTGASKGIGLALCRQLVEAGHIVFGIARSKNSEWNRELFYEFDLTDLPEIPGLVAKIASALPENVQSITLINNAGTIEPIGFSGQNDPLAIQANINLNLTAPMILSSSFIAQFKNVDCIKSIVNISSGAGRKVYRGWSAYCASKAGLDHFSRVLDAEEDDVKVVAVAPGIIDTGMQEQIRKSNELDFPLLGQFQDYKDTGKLSTPEETAAQLIKLLRRPDFLKLDPILDLRALSAYKTERTSEQ</sequence>
<dbReference type="GO" id="GO:0006729">
    <property type="term" value="P:tetrahydrobiopterin biosynthetic process"/>
    <property type="evidence" value="ECO:0007669"/>
    <property type="project" value="TreeGrafter"/>
</dbReference>
<dbReference type="PANTHER" id="PTHR44085">
    <property type="entry name" value="SEPIAPTERIN REDUCTASE"/>
    <property type="match status" value="1"/>
</dbReference>
<keyword evidence="6" id="KW-1185">Reference proteome</keyword>
<comment type="subcellular location">
    <subcellularLocation>
        <location evidence="1">Cytoplasm</location>
    </subcellularLocation>
</comment>